<name>A0AC34GBW0_9BILA</name>
<dbReference type="Proteomes" id="UP000887579">
    <property type="component" value="Unplaced"/>
</dbReference>
<protein>
    <submittedName>
        <fullName evidence="2">Uncharacterized protein</fullName>
    </submittedName>
</protein>
<accession>A0AC34GBW0</accession>
<evidence type="ECO:0000313" key="2">
    <source>
        <dbReference type="WBParaSite" id="ES5_v2.g27121.t1"/>
    </source>
</evidence>
<reference evidence="2" key="1">
    <citation type="submission" date="2022-11" db="UniProtKB">
        <authorList>
            <consortium name="WormBaseParasite"/>
        </authorList>
    </citation>
    <scope>IDENTIFICATION</scope>
</reference>
<sequence length="104" mass="12598">TEIDTYLQMMRFVGLLHTTQIPFANLVVRWRGEHVLFWDHINKRGLWHRCELETEALEVFMEIVGEPYYQEPAALEEEMFDILFQKCEEYMDVYDTDSMSKMRL</sequence>
<organism evidence="1 2">
    <name type="scientific">Panagrolaimus sp. ES5</name>
    <dbReference type="NCBI Taxonomy" id="591445"/>
    <lineage>
        <taxon>Eukaryota</taxon>
        <taxon>Metazoa</taxon>
        <taxon>Ecdysozoa</taxon>
        <taxon>Nematoda</taxon>
        <taxon>Chromadorea</taxon>
        <taxon>Rhabditida</taxon>
        <taxon>Tylenchina</taxon>
        <taxon>Panagrolaimomorpha</taxon>
        <taxon>Panagrolaimoidea</taxon>
        <taxon>Panagrolaimidae</taxon>
        <taxon>Panagrolaimus</taxon>
    </lineage>
</organism>
<proteinExistence type="predicted"/>
<evidence type="ECO:0000313" key="1">
    <source>
        <dbReference type="Proteomes" id="UP000887579"/>
    </source>
</evidence>
<dbReference type="WBParaSite" id="ES5_v2.g27121.t1">
    <property type="protein sequence ID" value="ES5_v2.g27121.t1"/>
    <property type="gene ID" value="ES5_v2.g27121"/>
</dbReference>